<dbReference type="AlphaFoldDB" id="A0A1C3XTK5"/>
<sequence>MKTDLLEVVDSSDLLDADWAEINRWRQVLLNRGLDGLAVTIDALSDRDAPQSGRILMALFPNMVRDIVRDELASRGITQQDLLDAIRELESPARDQ</sequence>
<evidence type="ECO:0000313" key="2">
    <source>
        <dbReference type="Proteomes" id="UP000199184"/>
    </source>
</evidence>
<dbReference type="Proteomes" id="UP000199184">
    <property type="component" value="Unassembled WGS sequence"/>
</dbReference>
<gene>
    <name evidence="1" type="ORF">GA0061098_104526</name>
</gene>
<name>A0A1C3XTK5_9BRAD</name>
<proteinExistence type="predicted"/>
<keyword evidence="2" id="KW-1185">Reference proteome</keyword>
<protein>
    <submittedName>
        <fullName evidence="1">Uncharacterized protein</fullName>
    </submittedName>
</protein>
<evidence type="ECO:0000313" key="1">
    <source>
        <dbReference type="EMBL" id="SCB55580.1"/>
    </source>
</evidence>
<organism evidence="1 2">
    <name type="scientific">Bradyrhizobium shewense</name>
    <dbReference type="NCBI Taxonomy" id="1761772"/>
    <lineage>
        <taxon>Bacteria</taxon>
        <taxon>Pseudomonadati</taxon>
        <taxon>Pseudomonadota</taxon>
        <taxon>Alphaproteobacteria</taxon>
        <taxon>Hyphomicrobiales</taxon>
        <taxon>Nitrobacteraceae</taxon>
        <taxon>Bradyrhizobium</taxon>
    </lineage>
</organism>
<reference evidence="2" key="1">
    <citation type="submission" date="2016-08" db="EMBL/GenBank/DDBJ databases">
        <authorList>
            <person name="Varghese N."/>
            <person name="Submissions Spin"/>
        </authorList>
    </citation>
    <scope>NUCLEOTIDE SEQUENCE [LARGE SCALE GENOMIC DNA]</scope>
    <source>
        <strain evidence="2">ERR11</strain>
    </source>
</reference>
<dbReference type="EMBL" id="FMAI01000045">
    <property type="protein sequence ID" value="SCB55580.1"/>
    <property type="molecule type" value="Genomic_DNA"/>
</dbReference>
<accession>A0A1C3XTK5</accession>